<dbReference type="EMBL" id="KI683389">
    <property type="protein sequence ID" value="ETL78008.1"/>
    <property type="molecule type" value="Genomic_DNA"/>
</dbReference>
<organism evidence="2">
    <name type="scientific">Phytophthora nicotianae</name>
    <name type="common">Potato buckeye rot agent</name>
    <name type="synonym">Phytophthora parasitica</name>
    <dbReference type="NCBI Taxonomy" id="4792"/>
    <lineage>
        <taxon>Eukaryota</taxon>
        <taxon>Sar</taxon>
        <taxon>Stramenopiles</taxon>
        <taxon>Oomycota</taxon>
        <taxon>Peronosporomycetes</taxon>
        <taxon>Peronosporales</taxon>
        <taxon>Peronosporaceae</taxon>
        <taxon>Phytophthora</taxon>
    </lineage>
</organism>
<evidence type="ECO:0000256" key="1">
    <source>
        <dbReference type="SAM" id="SignalP"/>
    </source>
</evidence>
<reference evidence="2" key="1">
    <citation type="submission" date="2013-11" db="EMBL/GenBank/DDBJ databases">
        <title>The Genome Sequence of Phytophthora parasitica CHvinca01.</title>
        <authorList>
            <consortium name="The Broad Institute Genomics Platform"/>
            <person name="Russ C."/>
            <person name="Tyler B."/>
            <person name="Panabieres F."/>
            <person name="Shan W."/>
            <person name="Tripathy S."/>
            <person name="Grunwald N."/>
            <person name="Machado M."/>
            <person name="Johnson C.S."/>
            <person name="Arredondo F."/>
            <person name="Hong C."/>
            <person name="Coffey M."/>
            <person name="Young S.K."/>
            <person name="Zeng Q."/>
            <person name="Gargeya S."/>
            <person name="Fitzgerald M."/>
            <person name="Abouelleil A."/>
            <person name="Alvarado L."/>
            <person name="Chapman S.B."/>
            <person name="Gainer-Dewar J."/>
            <person name="Goldberg J."/>
            <person name="Griggs A."/>
            <person name="Gujja S."/>
            <person name="Hansen M."/>
            <person name="Howarth C."/>
            <person name="Imamovic A."/>
            <person name="Ireland A."/>
            <person name="Larimer J."/>
            <person name="McCowan C."/>
            <person name="Murphy C."/>
            <person name="Pearson M."/>
            <person name="Poon T.W."/>
            <person name="Priest M."/>
            <person name="Roberts A."/>
            <person name="Saif S."/>
            <person name="Shea T."/>
            <person name="Sykes S."/>
            <person name="Wortman J."/>
            <person name="Nusbaum C."/>
            <person name="Birren B."/>
        </authorList>
    </citation>
    <scope>NUCLEOTIDE SEQUENCE [LARGE SCALE GENOMIC DNA]</scope>
    <source>
        <strain evidence="2">CHvinca01</strain>
    </source>
</reference>
<evidence type="ECO:0000313" key="2">
    <source>
        <dbReference type="EMBL" id="ETL78008.1"/>
    </source>
</evidence>
<accession>W2JYR6</accession>
<protein>
    <recommendedName>
        <fullName evidence="3">Phytotoxin PcF domain-containing protein</fullName>
    </recommendedName>
</protein>
<gene>
    <name evidence="2" type="ORF">L917_21117</name>
</gene>
<proteinExistence type="predicted"/>
<sequence>MNNKSYLYLLVAAVIATSSVSSAQDMGLCLNPGCERSYTDRTVRISKCCADNSGGSLADFSRG</sequence>
<evidence type="ECO:0008006" key="3">
    <source>
        <dbReference type="Google" id="ProtNLM"/>
    </source>
</evidence>
<name>W2JYR6_PHYNI</name>
<feature type="chain" id="PRO_5004818909" description="Phytotoxin PcF domain-containing protein" evidence="1">
    <location>
        <begin position="23"/>
        <end position="63"/>
    </location>
</feature>
<feature type="signal peptide" evidence="1">
    <location>
        <begin position="1"/>
        <end position="22"/>
    </location>
</feature>
<dbReference type="Proteomes" id="UP000054423">
    <property type="component" value="Unassembled WGS sequence"/>
</dbReference>
<keyword evidence="1" id="KW-0732">Signal</keyword>
<dbReference type="AlphaFoldDB" id="W2JYR6"/>